<dbReference type="Gene3D" id="1.10.357.10">
    <property type="entry name" value="Tetracycline Repressor, domain 2"/>
    <property type="match status" value="1"/>
</dbReference>
<reference evidence="5" key="1">
    <citation type="journal article" date="2019" name="Int. J. Syst. Evol. Microbiol.">
        <title>The Global Catalogue of Microorganisms (GCM) 10K type strain sequencing project: providing services to taxonomists for standard genome sequencing and annotation.</title>
        <authorList>
            <consortium name="The Broad Institute Genomics Platform"/>
            <consortium name="The Broad Institute Genome Sequencing Center for Infectious Disease"/>
            <person name="Wu L."/>
            <person name="Ma J."/>
        </authorList>
    </citation>
    <scope>NUCLEOTIDE SEQUENCE [LARGE SCALE GENOMIC DNA]</scope>
    <source>
        <strain evidence="5">KCTC 42911</strain>
    </source>
</reference>
<dbReference type="Proteomes" id="UP001595629">
    <property type="component" value="Unassembled WGS sequence"/>
</dbReference>
<dbReference type="InterPro" id="IPR036271">
    <property type="entry name" value="Tet_transcr_reg_TetR-rel_C_sf"/>
</dbReference>
<dbReference type="SUPFAM" id="SSF48498">
    <property type="entry name" value="Tetracyclin repressor-like, C-terminal domain"/>
    <property type="match status" value="1"/>
</dbReference>
<name>A0ABV7TN91_9RHOB</name>
<feature type="domain" description="HTH tetR-type" evidence="3">
    <location>
        <begin position="1"/>
        <end position="54"/>
    </location>
</feature>
<comment type="caution">
    <text evidence="4">The sequence shown here is derived from an EMBL/GenBank/DDBJ whole genome shotgun (WGS) entry which is preliminary data.</text>
</comment>
<feature type="DNA-binding region" description="H-T-H motif" evidence="2">
    <location>
        <begin position="17"/>
        <end position="36"/>
    </location>
</feature>
<proteinExistence type="predicted"/>
<dbReference type="PANTHER" id="PTHR30055:SF226">
    <property type="entry name" value="HTH-TYPE TRANSCRIPTIONAL REGULATOR PKSA"/>
    <property type="match status" value="1"/>
</dbReference>
<accession>A0ABV7TN91</accession>
<dbReference type="InterPro" id="IPR001647">
    <property type="entry name" value="HTH_TetR"/>
</dbReference>
<protein>
    <submittedName>
        <fullName evidence="4">TetR/AcrR family transcriptional regulator</fullName>
    </submittedName>
</protein>
<keyword evidence="5" id="KW-1185">Reference proteome</keyword>
<sequence>MRTARGLVEQGGWTNCTLNKAAAGTGVAVGSVYTHFGKITDLYVEVFNDIAKEEIAVIAAIAEGEGTEEHRFSSAVDTFARRALQGPIKAYAVIAEPVAAEVDEVRQKTHALFIDEFERIIAGGLQNGAFRPEKARISAACVLGLLVDALVFQWFPKRPCRPTAVCSFDRKS</sequence>
<dbReference type="SUPFAM" id="SSF46689">
    <property type="entry name" value="Homeodomain-like"/>
    <property type="match status" value="1"/>
</dbReference>
<dbReference type="EMBL" id="JBHRXI010000049">
    <property type="protein sequence ID" value="MFC3616475.1"/>
    <property type="molecule type" value="Genomic_DNA"/>
</dbReference>
<gene>
    <name evidence="4" type="ORF">ACFORG_22250</name>
</gene>
<dbReference type="InterPro" id="IPR050109">
    <property type="entry name" value="HTH-type_TetR-like_transc_reg"/>
</dbReference>
<organism evidence="4 5">
    <name type="scientific">Lutimaribacter marinistellae</name>
    <dbReference type="NCBI Taxonomy" id="1820329"/>
    <lineage>
        <taxon>Bacteria</taxon>
        <taxon>Pseudomonadati</taxon>
        <taxon>Pseudomonadota</taxon>
        <taxon>Alphaproteobacteria</taxon>
        <taxon>Rhodobacterales</taxon>
        <taxon>Roseobacteraceae</taxon>
        <taxon>Lutimaribacter</taxon>
    </lineage>
</organism>
<evidence type="ECO:0000256" key="1">
    <source>
        <dbReference type="ARBA" id="ARBA00023125"/>
    </source>
</evidence>
<dbReference type="PROSITE" id="PS50977">
    <property type="entry name" value="HTH_TETR_2"/>
    <property type="match status" value="1"/>
</dbReference>
<evidence type="ECO:0000313" key="4">
    <source>
        <dbReference type="EMBL" id="MFC3616475.1"/>
    </source>
</evidence>
<dbReference type="PANTHER" id="PTHR30055">
    <property type="entry name" value="HTH-TYPE TRANSCRIPTIONAL REGULATOR RUTR"/>
    <property type="match status" value="1"/>
</dbReference>
<dbReference type="InterPro" id="IPR009057">
    <property type="entry name" value="Homeodomain-like_sf"/>
</dbReference>
<keyword evidence="1 2" id="KW-0238">DNA-binding</keyword>
<evidence type="ECO:0000256" key="2">
    <source>
        <dbReference type="PROSITE-ProRule" id="PRU00335"/>
    </source>
</evidence>
<evidence type="ECO:0000313" key="5">
    <source>
        <dbReference type="Proteomes" id="UP001595629"/>
    </source>
</evidence>
<dbReference type="RefSeq" id="WP_386738081.1">
    <property type="nucleotide sequence ID" value="NZ_JBHRXI010000049.1"/>
</dbReference>
<evidence type="ECO:0000259" key="3">
    <source>
        <dbReference type="PROSITE" id="PS50977"/>
    </source>
</evidence>